<keyword evidence="8" id="KW-0449">Lipoprotein</keyword>
<evidence type="ECO:0000313" key="13">
    <source>
        <dbReference type="Proteomes" id="UP001149163"/>
    </source>
</evidence>
<evidence type="ECO:0000256" key="7">
    <source>
        <dbReference type="ARBA" id="ARBA00023157"/>
    </source>
</evidence>
<keyword evidence="5" id="KW-0336">GPI-anchor</keyword>
<keyword evidence="4" id="KW-0964">Secreted</keyword>
<sequence>MKLSIFLPLAAFLTMSAAEIGITNECISPCLNHCLNESAMVAGCISQYDTDCTCPSVAFKDNMQMCLKIDCTPEDAEKALDLHKERCGTPAEE</sequence>
<gene>
    <name evidence="12" type="ORF">N7482_010501</name>
</gene>
<dbReference type="GO" id="GO:0098552">
    <property type="term" value="C:side of membrane"/>
    <property type="evidence" value="ECO:0007669"/>
    <property type="project" value="UniProtKB-KW"/>
</dbReference>
<dbReference type="GO" id="GO:0046872">
    <property type="term" value="F:metal ion binding"/>
    <property type="evidence" value="ECO:0007669"/>
    <property type="project" value="UniProtKB-UniRule"/>
</dbReference>
<name>A0A9W9HLN0_9EURO</name>
<keyword evidence="13" id="KW-1185">Reference proteome</keyword>
<feature type="disulfide bond" evidence="9">
    <location>
        <begin position="54"/>
        <end position="87"/>
    </location>
</feature>
<keyword evidence="6 10" id="KW-0732">Signal</keyword>
<dbReference type="AlphaFoldDB" id="A0A9W9HLN0"/>
<evidence type="ECO:0000313" key="12">
    <source>
        <dbReference type="EMBL" id="KAJ5151249.1"/>
    </source>
</evidence>
<evidence type="ECO:0000256" key="6">
    <source>
        <dbReference type="ARBA" id="ARBA00022729"/>
    </source>
</evidence>
<comment type="caution">
    <text evidence="12">The sequence shown here is derived from an EMBL/GenBank/DDBJ whole genome shotgun (WGS) entry which is preliminary data.</text>
</comment>
<comment type="similarity">
    <text evidence="3">Belongs to the RBT5 family.</text>
</comment>
<dbReference type="InterPro" id="IPR008427">
    <property type="entry name" value="Extracellular_membr_CFEM_dom"/>
</dbReference>
<keyword evidence="7 9" id="KW-1015">Disulfide bond</keyword>
<proteinExistence type="inferred from homology"/>
<keyword evidence="9" id="KW-0408">Iron</keyword>
<dbReference type="GeneID" id="81431801"/>
<reference evidence="12" key="2">
    <citation type="journal article" date="2023" name="IMA Fungus">
        <title>Comparative genomic study of the Penicillium genus elucidates a diverse pangenome and 15 lateral gene transfer events.</title>
        <authorList>
            <person name="Petersen C."/>
            <person name="Sorensen T."/>
            <person name="Nielsen M.R."/>
            <person name="Sondergaard T.E."/>
            <person name="Sorensen J.L."/>
            <person name="Fitzpatrick D.A."/>
            <person name="Frisvad J.C."/>
            <person name="Nielsen K.L."/>
        </authorList>
    </citation>
    <scope>NUCLEOTIDE SEQUENCE</scope>
    <source>
        <strain evidence="12">IBT 26290</strain>
    </source>
</reference>
<evidence type="ECO:0000256" key="4">
    <source>
        <dbReference type="ARBA" id="ARBA00022525"/>
    </source>
</evidence>
<dbReference type="PROSITE" id="PS52012">
    <property type="entry name" value="CFEM"/>
    <property type="match status" value="1"/>
</dbReference>
<feature type="chain" id="PRO_5040943505" description="CFEM domain-containing protein" evidence="10">
    <location>
        <begin position="19"/>
        <end position="93"/>
    </location>
</feature>
<keyword evidence="5" id="KW-0325">Glycoprotein</keyword>
<dbReference type="Pfam" id="PF05730">
    <property type="entry name" value="CFEM"/>
    <property type="match status" value="1"/>
</dbReference>
<accession>A0A9W9HLN0</accession>
<comment type="caution">
    <text evidence="9">Lacks conserved residue(s) required for the propagation of feature annotation.</text>
</comment>
<evidence type="ECO:0000256" key="5">
    <source>
        <dbReference type="ARBA" id="ARBA00022622"/>
    </source>
</evidence>
<dbReference type="Proteomes" id="UP001149163">
    <property type="component" value="Unassembled WGS sequence"/>
</dbReference>
<keyword evidence="5" id="KW-0472">Membrane</keyword>
<keyword evidence="9" id="KW-0349">Heme</keyword>
<evidence type="ECO:0000259" key="11">
    <source>
        <dbReference type="PROSITE" id="PS52012"/>
    </source>
</evidence>
<evidence type="ECO:0000256" key="8">
    <source>
        <dbReference type="ARBA" id="ARBA00023288"/>
    </source>
</evidence>
<keyword evidence="9" id="KW-0479">Metal-binding</keyword>
<dbReference type="EMBL" id="JAPQKN010000008">
    <property type="protein sequence ID" value="KAJ5151249.1"/>
    <property type="molecule type" value="Genomic_DNA"/>
</dbReference>
<evidence type="ECO:0000256" key="1">
    <source>
        <dbReference type="ARBA" id="ARBA00004589"/>
    </source>
</evidence>
<dbReference type="RefSeq" id="XP_056538582.1">
    <property type="nucleotide sequence ID" value="XM_056692625.1"/>
</dbReference>
<protein>
    <recommendedName>
        <fullName evidence="11">CFEM domain-containing protein</fullName>
    </recommendedName>
</protein>
<dbReference type="OrthoDB" id="4505683at2759"/>
<dbReference type="GO" id="GO:0005576">
    <property type="term" value="C:extracellular region"/>
    <property type="evidence" value="ECO:0007669"/>
    <property type="project" value="UniProtKB-SubCell"/>
</dbReference>
<feature type="binding site" description="axial binding residue" evidence="9">
    <location>
        <position position="49"/>
    </location>
    <ligand>
        <name>heme</name>
        <dbReference type="ChEBI" id="CHEBI:30413"/>
    </ligand>
    <ligandPart>
        <name>Fe</name>
        <dbReference type="ChEBI" id="CHEBI:18248"/>
    </ligandPart>
</feature>
<reference evidence="12" key="1">
    <citation type="submission" date="2022-11" db="EMBL/GenBank/DDBJ databases">
        <authorList>
            <person name="Petersen C."/>
        </authorList>
    </citation>
    <scope>NUCLEOTIDE SEQUENCE</scope>
    <source>
        <strain evidence="12">IBT 26290</strain>
    </source>
</reference>
<evidence type="ECO:0000256" key="3">
    <source>
        <dbReference type="ARBA" id="ARBA00010031"/>
    </source>
</evidence>
<feature type="domain" description="CFEM" evidence="11">
    <location>
        <begin position="1"/>
        <end position="93"/>
    </location>
</feature>
<evidence type="ECO:0000256" key="2">
    <source>
        <dbReference type="ARBA" id="ARBA00004613"/>
    </source>
</evidence>
<organism evidence="12 13">
    <name type="scientific">Penicillium canariense</name>
    <dbReference type="NCBI Taxonomy" id="189055"/>
    <lineage>
        <taxon>Eukaryota</taxon>
        <taxon>Fungi</taxon>
        <taxon>Dikarya</taxon>
        <taxon>Ascomycota</taxon>
        <taxon>Pezizomycotina</taxon>
        <taxon>Eurotiomycetes</taxon>
        <taxon>Eurotiomycetidae</taxon>
        <taxon>Eurotiales</taxon>
        <taxon>Aspergillaceae</taxon>
        <taxon>Penicillium</taxon>
    </lineage>
</organism>
<evidence type="ECO:0000256" key="10">
    <source>
        <dbReference type="SAM" id="SignalP"/>
    </source>
</evidence>
<feature type="signal peptide" evidence="10">
    <location>
        <begin position="1"/>
        <end position="18"/>
    </location>
</feature>
<comment type="subcellular location">
    <subcellularLocation>
        <location evidence="1">Membrane</location>
        <topology evidence="1">Lipid-anchor</topology>
        <topology evidence="1">GPI-anchor</topology>
    </subcellularLocation>
    <subcellularLocation>
        <location evidence="2">Secreted</location>
    </subcellularLocation>
</comment>
<evidence type="ECO:0000256" key="9">
    <source>
        <dbReference type="PROSITE-ProRule" id="PRU01356"/>
    </source>
</evidence>